<feature type="compositionally biased region" description="Basic and acidic residues" evidence="1">
    <location>
        <begin position="24"/>
        <end position="40"/>
    </location>
</feature>
<keyword evidence="3" id="KW-1185">Reference proteome</keyword>
<evidence type="ECO:0000313" key="2">
    <source>
        <dbReference type="EMBL" id="MET4725226.1"/>
    </source>
</evidence>
<evidence type="ECO:0000256" key="1">
    <source>
        <dbReference type="SAM" id="MobiDB-lite"/>
    </source>
</evidence>
<evidence type="ECO:0000313" key="3">
    <source>
        <dbReference type="Proteomes" id="UP001549291"/>
    </source>
</evidence>
<comment type="caution">
    <text evidence="2">The sequence shown here is derived from an EMBL/GenBank/DDBJ whole genome shotgun (WGS) entry which is preliminary data.</text>
</comment>
<gene>
    <name evidence="2" type="ORF">ABIF63_009332</name>
</gene>
<reference evidence="2 3" key="1">
    <citation type="submission" date="2024-06" db="EMBL/GenBank/DDBJ databases">
        <title>Genomic Encyclopedia of Type Strains, Phase V (KMG-V): Genome sequencing to study the core and pangenomes of soil and plant-associated prokaryotes.</title>
        <authorList>
            <person name="Whitman W."/>
        </authorList>
    </citation>
    <scope>NUCLEOTIDE SEQUENCE [LARGE SCALE GENOMIC DNA]</scope>
    <source>
        <strain evidence="2 3">USDA 160</strain>
    </source>
</reference>
<dbReference type="RefSeq" id="WP_154694118.1">
    <property type="nucleotide sequence ID" value="NZ_CP126005.1"/>
</dbReference>
<name>A0ABV2S7N8_BRAJP</name>
<organism evidence="2 3">
    <name type="scientific">Bradyrhizobium japonicum</name>
    <dbReference type="NCBI Taxonomy" id="375"/>
    <lineage>
        <taxon>Bacteria</taxon>
        <taxon>Pseudomonadati</taxon>
        <taxon>Pseudomonadota</taxon>
        <taxon>Alphaproteobacteria</taxon>
        <taxon>Hyphomicrobiales</taxon>
        <taxon>Nitrobacteraceae</taxon>
        <taxon>Bradyrhizobium</taxon>
    </lineage>
</organism>
<accession>A0ABV2S7N8</accession>
<proteinExistence type="predicted"/>
<dbReference type="GeneID" id="92970112"/>
<protein>
    <recommendedName>
        <fullName evidence="4">Transposase</fullName>
    </recommendedName>
</protein>
<sequence length="57" mass="6416">MKLQQASIGRALEFIKHQQASTGRDLEAVKHEQASTDRDLGGPSNMSRNRPIKRSLR</sequence>
<evidence type="ECO:0008006" key="4">
    <source>
        <dbReference type="Google" id="ProtNLM"/>
    </source>
</evidence>
<feature type="region of interest" description="Disordered" evidence="1">
    <location>
        <begin position="17"/>
        <end position="57"/>
    </location>
</feature>
<dbReference type="Proteomes" id="UP001549291">
    <property type="component" value="Unassembled WGS sequence"/>
</dbReference>
<dbReference type="EMBL" id="JBEPTQ010000002">
    <property type="protein sequence ID" value="MET4725226.1"/>
    <property type="molecule type" value="Genomic_DNA"/>
</dbReference>